<name>A0A545V335_9HYPO</name>
<organism evidence="1 2">
    <name type="scientific">Cordyceps javanica</name>
    <dbReference type="NCBI Taxonomy" id="43265"/>
    <lineage>
        <taxon>Eukaryota</taxon>
        <taxon>Fungi</taxon>
        <taxon>Dikarya</taxon>
        <taxon>Ascomycota</taxon>
        <taxon>Pezizomycotina</taxon>
        <taxon>Sordariomycetes</taxon>
        <taxon>Hypocreomycetidae</taxon>
        <taxon>Hypocreales</taxon>
        <taxon>Cordycipitaceae</taxon>
        <taxon>Cordyceps</taxon>
    </lineage>
</organism>
<evidence type="ECO:0000313" key="2">
    <source>
        <dbReference type="Proteomes" id="UP000315783"/>
    </source>
</evidence>
<proteinExistence type="predicted"/>
<comment type="caution">
    <text evidence="1">The sequence shown here is derived from an EMBL/GenBank/DDBJ whole genome shotgun (WGS) entry which is preliminary data.</text>
</comment>
<sequence length="60" mass="6918">MTNSRCGRGSRHPRACTCPPDRVTRTFQQDQWSKYGYQIHAVFLKTKSIPISIANCPHNR</sequence>
<dbReference type="EMBL" id="SPUK01000006">
    <property type="protein sequence ID" value="TQV96113.1"/>
    <property type="molecule type" value="Genomic_DNA"/>
</dbReference>
<protein>
    <submittedName>
        <fullName evidence="1">Uncharacterized protein</fullName>
    </submittedName>
</protein>
<accession>A0A545V335</accession>
<dbReference type="Proteomes" id="UP000315783">
    <property type="component" value="Unassembled WGS sequence"/>
</dbReference>
<dbReference type="AlphaFoldDB" id="A0A545V335"/>
<gene>
    <name evidence="1" type="ORF">IF1G_04696</name>
</gene>
<keyword evidence="2" id="KW-1185">Reference proteome</keyword>
<reference evidence="1 2" key="1">
    <citation type="journal article" date="2019" name="Appl. Microbiol. Biotechnol.">
        <title>Genome sequence of Isaria javanica and comparative genome analysis insights into family S53 peptidase evolution in fungal entomopathogens.</title>
        <authorList>
            <person name="Lin R."/>
            <person name="Zhang X."/>
            <person name="Xin B."/>
            <person name="Zou M."/>
            <person name="Gao Y."/>
            <person name="Qin F."/>
            <person name="Hu Q."/>
            <person name="Xie B."/>
            <person name="Cheng X."/>
        </authorList>
    </citation>
    <scope>NUCLEOTIDE SEQUENCE [LARGE SCALE GENOMIC DNA]</scope>
    <source>
        <strain evidence="1 2">IJ1G</strain>
    </source>
</reference>
<evidence type="ECO:0000313" key="1">
    <source>
        <dbReference type="EMBL" id="TQV96113.1"/>
    </source>
</evidence>